<dbReference type="RefSeq" id="WP_095335066.1">
    <property type="nucleotide sequence ID" value="NZ_NQNY01000014.1"/>
</dbReference>
<proteinExistence type="predicted"/>
<reference evidence="2" key="1">
    <citation type="submission" date="2017-08" db="EMBL/GenBank/DDBJ databases">
        <authorList>
            <person name="Alvarez-Ponce D."/>
            <person name="Weitzman C.L."/>
            <person name="Tillett R.L."/>
            <person name="Sandmeier F.C."/>
            <person name="Tracy C.R."/>
        </authorList>
    </citation>
    <scope>NUCLEOTIDE SEQUENCE [LARGE SCALE GENOMIC DNA]</scope>
    <source>
        <strain evidence="2">723</strain>
    </source>
</reference>
<sequence>MKNFLQTLVNSAESLIGFHSFVNLTKPESQEVNPNFPGIAYKVENNFLDITIALNFFYQIKVNIIIRNFENLINQIAPKFNLNLRNATFIVEGIKDEK</sequence>
<name>A0A269THV7_9BACT</name>
<protein>
    <submittedName>
        <fullName evidence="1">Uncharacterized protein</fullName>
    </submittedName>
</protein>
<evidence type="ECO:0000313" key="2">
    <source>
        <dbReference type="Proteomes" id="UP000216943"/>
    </source>
</evidence>
<dbReference type="EMBL" id="NQNY01000014">
    <property type="protein sequence ID" value="PAK21062.1"/>
    <property type="molecule type" value="Genomic_DNA"/>
</dbReference>
<accession>A0A269THV7</accession>
<dbReference type="Proteomes" id="UP000216943">
    <property type="component" value="Unassembled WGS sequence"/>
</dbReference>
<dbReference type="OrthoDB" id="9867239at2"/>
<comment type="caution">
    <text evidence="1">The sequence shown here is derived from an EMBL/GenBank/DDBJ whole genome shotgun (WGS) entry which is preliminary data.</text>
</comment>
<organism evidence="1 2">
    <name type="scientific">Mycoplasmopsis agassizii</name>
    <dbReference type="NCBI Taxonomy" id="33922"/>
    <lineage>
        <taxon>Bacteria</taxon>
        <taxon>Bacillati</taxon>
        <taxon>Mycoplasmatota</taxon>
        <taxon>Mycoplasmoidales</taxon>
        <taxon>Metamycoplasmataceae</taxon>
        <taxon>Mycoplasmopsis</taxon>
    </lineage>
</organism>
<gene>
    <name evidence="1" type="ORF">CJJ23_04000</name>
</gene>
<evidence type="ECO:0000313" key="1">
    <source>
        <dbReference type="EMBL" id="PAK21062.1"/>
    </source>
</evidence>
<dbReference type="AlphaFoldDB" id="A0A269THV7"/>